<reference evidence="3 4" key="1">
    <citation type="submission" date="2019-02" db="EMBL/GenBank/DDBJ databases">
        <title>Deep-cultivation of Planctomycetes and their phenomic and genomic characterization uncovers novel biology.</title>
        <authorList>
            <person name="Wiegand S."/>
            <person name="Jogler M."/>
            <person name="Boedeker C."/>
            <person name="Pinto D."/>
            <person name="Vollmers J."/>
            <person name="Rivas-Marin E."/>
            <person name="Kohn T."/>
            <person name="Peeters S.H."/>
            <person name="Heuer A."/>
            <person name="Rast P."/>
            <person name="Oberbeckmann S."/>
            <person name="Bunk B."/>
            <person name="Jeske O."/>
            <person name="Meyerdierks A."/>
            <person name="Storesund J.E."/>
            <person name="Kallscheuer N."/>
            <person name="Luecker S."/>
            <person name="Lage O.M."/>
            <person name="Pohl T."/>
            <person name="Merkel B.J."/>
            <person name="Hornburger P."/>
            <person name="Mueller R.-W."/>
            <person name="Bruemmer F."/>
            <person name="Labrenz M."/>
            <person name="Spormann A.M."/>
            <person name="Op den Camp H."/>
            <person name="Overmann J."/>
            <person name="Amann R."/>
            <person name="Jetten M.S.M."/>
            <person name="Mascher T."/>
            <person name="Medema M.H."/>
            <person name="Devos D.P."/>
            <person name="Kaster A.-K."/>
            <person name="Ovreas L."/>
            <person name="Rohde M."/>
            <person name="Galperin M.Y."/>
            <person name="Jogler C."/>
        </authorList>
    </citation>
    <scope>NUCLEOTIDE SEQUENCE [LARGE SCALE GENOMIC DNA]</scope>
    <source>
        <strain evidence="3 4">K22_7</strain>
    </source>
</reference>
<dbReference type="AlphaFoldDB" id="A0A517NJQ5"/>
<feature type="region of interest" description="Disordered" evidence="1">
    <location>
        <begin position="339"/>
        <end position="359"/>
    </location>
</feature>
<feature type="compositionally biased region" description="Basic and acidic residues" evidence="1">
    <location>
        <begin position="340"/>
        <end position="349"/>
    </location>
</feature>
<dbReference type="KEGG" id="rlc:K227x_57000"/>
<evidence type="ECO:0000256" key="2">
    <source>
        <dbReference type="SAM" id="SignalP"/>
    </source>
</evidence>
<gene>
    <name evidence="3" type="ORF">K227x_57000</name>
</gene>
<proteinExistence type="predicted"/>
<evidence type="ECO:0000313" key="3">
    <source>
        <dbReference type="EMBL" id="QDT07273.1"/>
    </source>
</evidence>
<feature type="chain" id="PRO_5022022687" evidence="2">
    <location>
        <begin position="22"/>
        <end position="359"/>
    </location>
</feature>
<name>A0A517NJQ5_9BACT</name>
<sequence length="359" mass="39609" precursor="true">MRLLAIPLILLAAFLAETLLADEPDGVVYSLIESDWPTEHGVAFYARQFIELDDGDTIPLCHGITHVVTNPQSTHSPKTLPSDGSQQPKAQFDYLELKNDSNTRVIPASLTPMTWDLAPQPGQPTASAIELDQSRKLTLRPLAFVHLPENVITKSSVYVGNSPVMIDRQENVYLMKAAGLLKLENPSIRKAVDFARTREEKRFQVRSSPGVDFIILMVDKAAWAVSNDSVLPLPSSTEFNIFYPFGSSSESSVLLTGSVDEIFELRKTSDFSLSRSGWQKDPLMITTAYANGQQIFVRELTLEIIESTDESIQSIASRGTLTVLTGDQVQQIPIDASKFFPDRNRDNKKSPGAPATVAD</sequence>
<evidence type="ECO:0000313" key="4">
    <source>
        <dbReference type="Proteomes" id="UP000318538"/>
    </source>
</evidence>
<keyword evidence="4" id="KW-1185">Reference proteome</keyword>
<feature type="signal peptide" evidence="2">
    <location>
        <begin position="1"/>
        <end position="21"/>
    </location>
</feature>
<dbReference type="EMBL" id="CP036525">
    <property type="protein sequence ID" value="QDT07273.1"/>
    <property type="molecule type" value="Genomic_DNA"/>
</dbReference>
<accession>A0A517NJQ5</accession>
<evidence type="ECO:0000256" key="1">
    <source>
        <dbReference type="SAM" id="MobiDB-lite"/>
    </source>
</evidence>
<keyword evidence="2" id="KW-0732">Signal</keyword>
<dbReference type="Proteomes" id="UP000318538">
    <property type="component" value="Chromosome"/>
</dbReference>
<organism evidence="3 4">
    <name type="scientific">Rubripirellula lacrimiformis</name>
    <dbReference type="NCBI Taxonomy" id="1930273"/>
    <lineage>
        <taxon>Bacteria</taxon>
        <taxon>Pseudomonadati</taxon>
        <taxon>Planctomycetota</taxon>
        <taxon>Planctomycetia</taxon>
        <taxon>Pirellulales</taxon>
        <taxon>Pirellulaceae</taxon>
        <taxon>Rubripirellula</taxon>
    </lineage>
</organism>
<dbReference type="RefSeq" id="WP_145175004.1">
    <property type="nucleotide sequence ID" value="NZ_CP036525.1"/>
</dbReference>
<protein>
    <submittedName>
        <fullName evidence="3">Uncharacterized protein</fullName>
    </submittedName>
</protein>